<dbReference type="PANTHER" id="PTHR22504:SF0">
    <property type="entry name" value="REPRESSOR OF RNA POLYMERASE III TRANSCRIPTION MAF1 HOMOLOG"/>
    <property type="match status" value="1"/>
</dbReference>
<dbReference type="Proteomes" id="UP000192578">
    <property type="component" value="Unassembled WGS sequence"/>
</dbReference>
<comment type="function">
    <text evidence="2">Element of the TORC1 signaling pathway that acts as a mediator of diverse signals and that represses RNA polymerase III transcription. Inhibits the de novo assembly of TFIIIB onto DNA.</text>
</comment>
<dbReference type="EMBL" id="MTYJ01000030">
    <property type="protein sequence ID" value="OQV20519.1"/>
    <property type="molecule type" value="Genomic_DNA"/>
</dbReference>
<evidence type="ECO:0000256" key="2">
    <source>
        <dbReference type="PIRNR" id="PIRNR037240"/>
    </source>
</evidence>
<keyword evidence="2" id="KW-0804">Transcription</keyword>
<dbReference type="OrthoDB" id="277029at2759"/>
<keyword evidence="5" id="KW-1185">Reference proteome</keyword>
<sequence length="245" mass="27857">MKLIENVKFEAITSDLAAMENEYRLDARLEIYSCKAGTSDERKKEKSFKSSSSSSAPDKTTEWLGPPDSLLQHGTSPGAAAVGSQPDSGTQLCDTINKKTFWYLVATLNASYGMDGDFSDVQSQMFSREPSVQWVIDRINVNFTTVLGADFDRFKSYIWKTIDDSICLRDCVVYSFSPDPTYDPYASEHHLWKFWYLFYNAQLKRVCFFQCRAVKSGTDSSEWDEEEDLSMEEDAGYYSRTISTA</sequence>
<reference evidence="5" key="1">
    <citation type="submission" date="2017-01" db="EMBL/GenBank/DDBJ databases">
        <title>Comparative genomics of anhydrobiosis in the tardigrade Hypsibius dujardini.</title>
        <authorList>
            <person name="Yoshida Y."/>
            <person name="Koutsovoulos G."/>
            <person name="Laetsch D."/>
            <person name="Stevens L."/>
            <person name="Kumar S."/>
            <person name="Horikawa D."/>
            <person name="Ishino K."/>
            <person name="Komine S."/>
            <person name="Tomita M."/>
            <person name="Blaxter M."/>
            <person name="Arakawa K."/>
        </authorList>
    </citation>
    <scope>NUCLEOTIDE SEQUENCE [LARGE SCALE GENOMIC DNA]</scope>
    <source>
        <strain evidence="5">Z151</strain>
    </source>
</reference>
<proteinExistence type="inferred from homology"/>
<dbReference type="PIRSF" id="PIRSF037240">
    <property type="entry name" value="RNA_polIII_Trep_MAF1"/>
    <property type="match status" value="1"/>
</dbReference>
<comment type="subcellular location">
    <subcellularLocation>
        <location evidence="2">Nucleus</location>
    </subcellularLocation>
</comment>
<evidence type="ECO:0000313" key="4">
    <source>
        <dbReference type="EMBL" id="OQV20519.1"/>
    </source>
</evidence>
<keyword evidence="2" id="KW-0678">Repressor</keyword>
<dbReference type="Pfam" id="PF09174">
    <property type="entry name" value="Maf1"/>
    <property type="match status" value="1"/>
</dbReference>
<name>A0A1W0WZ94_HYPEX</name>
<accession>A0A1W0WZ94</accession>
<dbReference type="GO" id="GO:0005634">
    <property type="term" value="C:nucleus"/>
    <property type="evidence" value="ECO:0007669"/>
    <property type="project" value="UniProtKB-SubCell"/>
</dbReference>
<evidence type="ECO:0000256" key="1">
    <source>
        <dbReference type="ARBA" id="ARBA00006231"/>
    </source>
</evidence>
<organism evidence="4 5">
    <name type="scientific">Hypsibius exemplaris</name>
    <name type="common">Freshwater tardigrade</name>
    <dbReference type="NCBI Taxonomy" id="2072580"/>
    <lineage>
        <taxon>Eukaryota</taxon>
        <taxon>Metazoa</taxon>
        <taxon>Ecdysozoa</taxon>
        <taxon>Tardigrada</taxon>
        <taxon>Eutardigrada</taxon>
        <taxon>Parachela</taxon>
        <taxon>Hypsibioidea</taxon>
        <taxon>Hypsibiidae</taxon>
        <taxon>Hypsibius</taxon>
    </lineage>
</organism>
<dbReference type="PANTHER" id="PTHR22504">
    <property type="entry name" value="REPRESSOR OF RNA POLYMERASE III TRANSCRIPTION MAF1"/>
    <property type="match status" value="1"/>
</dbReference>
<protein>
    <recommendedName>
        <fullName evidence="2">Repressor of RNA polymerase III transcription MAF1</fullName>
    </recommendedName>
</protein>
<dbReference type="AlphaFoldDB" id="A0A1W0WZ94"/>
<keyword evidence="2" id="KW-0539">Nucleus</keyword>
<evidence type="ECO:0000256" key="3">
    <source>
        <dbReference type="SAM" id="MobiDB-lite"/>
    </source>
</evidence>
<feature type="compositionally biased region" description="Basic and acidic residues" evidence="3">
    <location>
        <begin position="38"/>
        <end position="48"/>
    </location>
</feature>
<gene>
    <name evidence="4" type="ORF">BV898_05563</name>
</gene>
<dbReference type="Gene3D" id="3.40.1000.50">
    <property type="entry name" value="Repressor of RNA polymerase III transcription Maf1"/>
    <property type="match status" value="1"/>
</dbReference>
<feature type="region of interest" description="Disordered" evidence="3">
    <location>
        <begin position="37"/>
        <end position="69"/>
    </location>
</feature>
<comment type="caution">
    <text evidence="4">The sequence shown here is derived from an EMBL/GenBank/DDBJ whole genome shotgun (WGS) entry which is preliminary data.</text>
</comment>
<dbReference type="InterPro" id="IPR015257">
    <property type="entry name" value="Maf1"/>
</dbReference>
<comment type="similarity">
    <text evidence="1 2">Belongs to the MAF1 family.</text>
</comment>
<dbReference type="GO" id="GO:0016480">
    <property type="term" value="P:negative regulation of transcription by RNA polymerase III"/>
    <property type="evidence" value="ECO:0007669"/>
    <property type="project" value="UniProtKB-UniRule"/>
</dbReference>
<dbReference type="InterPro" id="IPR038564">
    <property type="entry name" value="Maf1_sf"/>
</dbReference>
<dbReference type="GO" id="GO:0000994">
    <property type="term" value="F:RNA polymerase III core binding"/>
    <property type="evidence" value="ECO:0007669"/>
    <property type="project" value="TreeGrafter"/>
</dbReference>
<keyword evidence="2" id="KW-0805">Transcription regulation</keyword>
<evidence type="ECO:0000313" key="5">
    <source>
        <dbReference type="Proteomes" id="UP000192578"/>
    </source>
</evidence>